<evidence type="ECO:0000259" key="1">
    <source>
        <dbReference type="Pfam" id="PF12961"/>
    </source>
</evidence>
<accession>A0A914EN18</accession>
<dbReference type="WBParaSite" id="ACRNAN_scaffold9406.g7665.t1">
    <property type="protein sequence ID" value="ACRNAN_scaffold9406.g7665.t1"/>
    <property type="gene ID" value="ACRNAN_scaffold9406.g7665"/>
</dbReference>
<dbReference type="Pfam" id="PF12961">
    <property type="entry name" value="DUF3850"/>
    <property type="match status" value="1"/>
</dbReference>
<organism evidence="2 3">
    <name type="scientific">Acrobeloides nanus</name>
    <dbReference type="NCBI Taxonomy" id="290746"/>
    <lineage>
        <taxon>Eukaryota</taxon>
        <taxon>Metazoa</taxon>
        <taxon>Ecdysozoa</taxon>
        <taxon>Nematoda</taxon>
        <taxon>Chromadorea</taxon>
        <taxon>Rhabditida</taxon>
        <taxon>Tylenchina</taxon>
        <taxon>Cephalobomorpha</taxon>
        <taxon>Cephaloboidea</taxon>
        <taxon>Cephalobidae</taxon>
        <taxon>Acrobeloides</taxon>
    </lineage>
</organism>
<dbReference type="SUPFAM" id="SSF88697">
    <property type="entry name" value="PUA domain-like"/>
    <property type="match status" value="1"/>
</dbReference>
<dbReference type="AlphaFoldDB" id="A0A914EN18"/>
<protein>
    <submittedName>
        <fullName evidence="3">DUF3850 domain-containing protein</fullName>
    </submittedName>
</protein>
<dbReference type="Gene3D" id="2.30.130.30">
    <property type="entry name" value="Hypothetical protein"/>
    <property type="match status" value="1"/>
</dbReference>
<proteinExistence type="predicted"/>
<evidence type="ECO:0000313" key="3">
    <source>
        <dbReference type="WBParaSite" id="ACRNAN_scaffold9406.g7665.t1"/>
    </source>
</evidence>
<dbReference type="InterPro" id="IPR015947">
    <property type="entry name" value="PUA-like_sf"/>
</dbReference>
<reference evidence="3" key="1">
    <citation type="submission" date="2022-11" db="UniProtKB">
        <authorList>
            <consortium name="WormBaseParasite"/>
        </authorList>
    </citation>
    <scope>IDENTIFICATION</scope>
</reference>
<name>A0A914EN18_9BILA</name>
<dbReference type="InterPro" id="IPR039440">
    <property type="entry name" value="DUF3850"/>
</dbReference>
<dbReference type="Proteomes" id="UP000887540">
    <property type="component" value="Unplaced"/>
</dbReference>
<sequence length="114" mass="13090">MTVHELTIQPKYLDFIRTGLKKVEGRVNDEKKQAIQVGDILVLQTPECDKSEFTVIRRSEYPTIEEMLKNEGVSKMLPDVDNLEDGIALYRSLGDYAKKEPIYGMVALELTHYK</sequence>
<feature type="domain" description="DUF3850" evidence="1">
    <location>
        <begin position="3"/>
        <end position="54"/>
    </location>
</feature>
<keyword evidence="2" id="KW-1185">Reference proteome</keyword>
<evidence type="ECO:0000313" key="2">
    <source>
        <dbReference type="Proteomes" id="UP000887540"/>
    </source>
</evidence>